<gene>
    <name evidence="3" type="ORF">CANVERA_P3421</name>
</gene>
<evidence type="ECO:0000313" key="3">
    <source>
        <dbReference type="EMBL" id="CAI5758911.1"/>
    </source>
</evidence>
<dbReference type="InterPro" id="IPR000467">
    <property type="entry name" value="G_patch_dom"/>
</dbReference>
<dbReference type="PANTHER" id="PTHR23329:SF1">
    <property type="entry name" value="TUFTELIN-INTERACTING PROTEIN 11"/>
    <property type="match status" value="1"/>
</dbReference>
<feature type="domain" description="G-patch" evidence="2">
    <location>
        <begin position="72"/>
        <end position="118"/>
    </location>
</feature>
<reference evidence="3" key="1">
    <citation type="submission" date="2022-12" db="EMBL/GenBank/DDBJ databases">
        <authorList>
            <person name="Brejova B."/>
        </authorList>
    </citation>
    <scope>NUCLEOTIDE SEQUENCE</scope>
</reference>
<sequence>MSRHHGLSFTKSNISSSNMTGNQSSMTQSIVHNEYSDLEEDDQSEDDQSNENMANMKSFVPNLSDSSSNVIKYGIGAQLLMKMGYQEGKGLGANQTGIVKPIEQKRRPKNMGIRENLRTNKESYDGIIEFQDESTLKIQKISQGLFGIIQKLQKLNVDVPGHILEFSNELSLGKVELIPRGEVLYKELNAILKEWEMVYKKEELLNFQKDEIEIENTSEKLGQLELTNLKLKEYTTGQMNDDEILDFLTSDSVIDQPTSQMIFLTIIKSELDKVESIDIEDIQKQEMEIVPLLNKISEKFKKYKLKQNTLDLLIYKIYSKKITTTLNNDSDSDAIVLLFSIWLNNSIFVEQDNIFDKFASEIFAPYLIEVIENCNLETTRLPTVIQDYYTIFLSDNQDLGYFYDSFNILITKFQTFLNSMNNNISDFVISQLHEFKNSWLPFIDLYSPRRAETLYKTLLTSMYLWSDNQQESYKFLNISTFETMFKLIKLIEKDDLLNFLQFGIFNPWIKTIYQVDDVANWYSNNYNYLTSKLDHVNDSILNDVISWYLSTGIKMIQSNLNEDLLAGLPMVENSTAPNIDQIMNKSEYDVNGIPSFTLMTSFKDVILEYCLNHNISFKNSKQVHNTKGVPIHSFERNNKVVYGIIEDDVLWICQNENYMSDDYEPINIDKLIYYLN</sequence>
<dbReference type="InterPro" id="IPR045211">
    <property type="entry name" value="TFP11/STIP/Ntr1"/>
</dbReference>
<dbReference type="Proteomes" id="UP001152885">
    <property type="component" value="Unassembled WGS sequence"/>
</dbReference>
<dbReference type="AlphaFoldDB" id="A0A9W4XHE4"/>
<evidence type="ECO:0000256" key="1">
    <source>
        <dbReference type="SAM" id="MobiDB-lite"/>
    </source>
</evidence>
<name>A0A9W4XHE4_9ASCO</name>
<keyword evidence="4" id="KW-1185">Reference proteome</keyword>
<feature type="region of interest" description="Disordered" evidence="1">
    <location>
        <begin position="1"/>
        <end position="25"/>
    </location>
</feature>
<dbReference type="SMART" id="SM00443">
    <property type="entry name" value="G_patch"/>
    <property type="match status" value="1"/>
</dbReference>
<comment type="caution">
    <text evidence="3">The sequence shown here is derived from an EMBL/GenBank/DDBJ whole genome shotgun (WGS) entry which is preliminary data.</text>
</comment>
<dbReference type="PANTHER" id="PTHR23329">
    <property type="entry name" value="TUFTELIN-INTERACTING PROTEIN 11-RELATED"/>
    <property type="match status" value="1"/>
</dbReference>
<dbReference type="GO" id="GO:0071008">
    <property type="term" value="C:U2-type post-mRNA release spliceosomal complex"/>
    <property type="evidence" value="ECO:0007669"/>
    <property type="project" value="TreeGrafter"/>
</dbReference>
<protein>
    <recommendedName>
        <fullName evidence="2">G-patch domain-containing protein</fullName>
    </recommendedName>
</protein>
<dbReference type="GO" id="GO:0003676">
    <property type="term" value="F:nucleic acid binding"/>
    <property type="evidence" value="ECO:0007669"/>
    <property type="project" value="InterPro"/>
</dbReference>
<dbReference type="PROSITE" id="PS50174">
    <property type="entry name" value="G_PATCH"/>
    <property type="match status" value="1"/>
</dbReference>
<evidence type="ECO:0000313" key="4">
    <source>
        <dbReference type="Proteomes" id="UP001152885"/>
    </source>
</evidence>
<feature type="compositionally biased region" description="Polar residues" evidence="1">
    <location>
        <begin position="9"/>
        <end position="25"/>
    </location>
</feature>
<accession>A0A9W4XHE4</accession>
<organism evidence="3 4">
    <name type="scientific">Candida verbasci</name>
    <dbReference type="NCBI Taxonomy" id="1227364"/>
    <lineage>
        <taxon>Eukaryota</taxon>
        <taxon>Fungi</taxon>
        <taxon>Dikarya</taxon>
        <taxon>Ascomycota</taxon>
        <taxon>Saccharomycotina</taxon>
        <taxon>Pichiomycetes</taxon>
        <taxon>Debaryomycetaceae</taxon>
        <taxon>Candida/Lodderomyces clade</taxon>
        <taxon>Candida</taxon>
    </lineage>
</organism>
<dbReference type="OrthoDB" id="4822at2759"/>
<evidence type="ECO:0000259" key="2">
    <source>
        <dbReference type="PROSITE" id="PS50174"/>
    </source>
</evidence>
<dbReference type="GO" id="GO:0000390">
    <property type="term" value="P:spliceosomal complex disassembly"/>
    <property type="evidence" value="ECO:0007669"/>
    <property type="project" value="InterPro"/>
</dbReference>
<proteinExistence type="predicted"/>
<dbReference type="EMBL" id="CANTUO010000003">
    <property type="protein sequence ID" value="CAI5758911.1"/>
    <property type="molecule type" value="Genomic_DNA"/>
</dbReference>
<dbReference type="Pfam" id="PF01585">
    <property type="entry name" value="G-patch"/>
    <property type="match status" value="1"/>
</dbReference>